<feature type="signal peptide" evidence="1">
    <location>
        <begin position="1"/>
        <end position="24"/>
    </location>
</feature>
<proteinExistence type="predicted"/>
<sequence length="296" mass="33897">MFSPTSYKLFSLIGGLFFCVCALADSTKQVVYFQDDARFEYDIALLQMALDKTAERYGEARAVPYEQQVNEARGLRLLEQSKVDVAFVPTNRERELRFQSVKFPVLAGLLGYRVLIIHQQSAGRFSAIDTTGELRANMIAGFGLHWADMQILYANQLPVIGHPEYTELFAMVNDKRVDYFPRGLNEAWQEVERFKDEHPDITVENHLALYYPFPRYFFVNKDNDALAKRLLKGLQIAKQDGSFKAHFLAAFGKWIELAQIEKRQVLFLNNPFLSEGTPLPDTSIWLPAPLTEGKNE</sequence>
<comment type="caution">
    <text evidence="2">The sequence shown here is derived from an EMBL/GenBank/DDBJ whole genome shotgun (WGS) entry which is preliminary data.</text>
</comment>
<dbReference type="SUPFAM" id="SSF53850">
    <property type="entry name" value="Periplasmic binding protein-like II"/>
    <property type="match status" value="1"/>
</dbReference>
<protein>
    <recommendedName>
        <fullName evidence="4">Solute-binding protein family 3/N-terminal domain-containing protein</fullName>
    </recommendedName>
</protein>
<evidence type="ECO:0000256" key="1">
    <source>
        <dbReference type="SAM" id="SignalP"/>
    </source>
</evidence>
<dbReference type="EMBL" id="JBHUHT010000009">
    <property type="protein sequence ID" value="MFD2095771.1"/>
    <property type="molecule type" value="Genomic_DNA"/>
</dbReference>
<organism evidence="2 3">
    <name type="scientific">Corallincola platygyrae</name>
    <dbReference type="NCBI Taxonomy" id="1193278"/>
    <lineage>
        <taxon>Bacteria</taxon>
        <taxon>Pseudomonadati</taxon>
        <taxon>Pseudomonadota</taxon>
        <taxon>Gammaproteobacteria</taxon>
        <taxon>Alteromonadales</taxon>
        <taxon>Psychromonadaceae</taxon>
        <taxon>Corallincola</taxon>
    </lineage>
</organism>
<gene>
    <name evidence="2" type="ORF">ACFSJ3_07225</name>
</gene>
<accession>A0ABW4XMQ5</accession>
<keyword evidence="3" id="KW-1185">Reference proteome</keyword>
<name>A0ABW4XMQ5_9GAMM</name>
<reference evidence="3" key="1">
    <citation type="journal article" date="2019" name="Int. J. Syst. Evol. Microbiol.">
        <title>The Global Catalogue of Microorganisms (GCM) 10K type strain sequencing project: providing services to taxonomists for standard genome sequencing and annotation.</title>
        <authorList>
            <consortium name="The Broad Institute Genomics Platform"/>
            <consortium name="The Broad Institute Genome Sequencing Center for Infectious Disease"/>
            <person name="Wu L."/>
            <person name="Ma J."/>
        </authorList>
    </citation>
    <scope>NUCLEOTIDE SEQUENCE [LARGE SCALE GENOMIC DNA]</scope>
    <source>
        <strain evidence="3">CGMCC 1.10992</strain>
    </source>
</reference>
<evidence type="ECO:0000313" key="2">
    <source>
        <dbReference type="EMBL" id="MFD2095771.1"/>
    </source>
</evidence>
<dbReference type="RefSeq" id="WP_345340161.1">
    <property type="nucleotide sequence ID" value="NZ_BAABLI010000014.1"/>
</dbReference>
<evidence type="ECO:0000313" key="3">
    <source>
        <dbReference type="Proteomes" id="UP001597380"/>
    </source>
</evidence>
<dbReference type="Gene3D" id="3.40.190.10">
    <property type="entry name" value="Periplasmic binding protein-like II"/>
    <property type="match status" value="2"/>
</dbReference>
<feature type="chain" id="PRO_5045419213" description="Solute-binding protein family 3/N-terminal domain-containing protein" evidence="1">
    <location>
        <begin position="25"/>
        <end position="296"/>
    </location>
</feature>
<dbReference type="Proteomes" id="UP001597380">
    <property type="component" value="Unassembled WGS sequence"/>
</dbReference>
<keyword evidence="1" id="KW-0732">Signal</keyword>
<evidence type="ECO:0008006" key="4">
    <source>
        <dbReference type="Google" id="ProtNLM"/>
    </source>
</evidence>